<feature type="transmembrane region" description="Helical" evidence="5">
    <location>
        <begin position="79"/>
        <end position="106"/>
    </location>
</feature>
<dbReference type="InterPro" id="IPR052556">
    <property type="entry name" value="PolySynth_Transporter"/>
</dbReference>
<dbReference type="GO" id="GO:0016020">
    <property type="term" value="C:membrane"/>
    <property type="evidence" value="ECO:0007669"/>
    <property type="project" value="UniProtKB-SubCell"/>
</dbReference>
<keyword evidence="2 5" id="KW-0812">Transmembrane</keyword>
<feature type="transmembrane region" description="Helical" evidence="5">
    <location>
        <begin position="169"/>
        <end position="192"/>
    </location>
</feature>
<sequence length="438" mass="49565">MLLKDITSNVIWIILSKLIKAVLVLIVTMFTARYLGPVKYGLLSYAASLVAFVTPIMQLGINSTIVYELKRTPHDEGEILGTSIVMCFISSILCFLGLISFIFIVNAGEKETIIVCALYGVLLIFQSFDIVQYWFQSKLLSKYVATTMIFSYTVLAFIQFYLLLKQKSIYLFAITNSIDSFLLSSILIFLYVKKASQRFKFSIKMCLRIFSKSKYYIISSIMITIFAQTDKVMLTLMCGTSANGYYSAAVTSANSTAFIFAAIIISFRPIIFESKTISQTLFESNIKTLFSLVVYSSLFVSLIFTFFSKFIIALLFGSEYFAAIPALRIIIWYTTFSYLGTIRDIWLLAEGKQKYIWVVNMIGAFLNVILNFVLIPRINIIGAAVASLMTQIFTNFLLGFIIKPIIRNNILLIQGLKISFLKSKIKQLNDIIQKGVKK</sequence>
<feature type="transmembrane region" description="Helical" evidence="5">
    <location>
        <begin position="12"/>
        <end position="36"/>
    </location>
</feature>
<feature type="transmembrane region" description="Helical" evidence="5">
    <location>
        <begin position="143"/>
        <end position="163"/>
    </location>
</feature>
<dbReference type="AlphaFoldDB" id="A0A644WPX7"/>
<protein>
    <submittedName>
        <fullName evidence="6">Uncharacterized protein</fullName>
    </submittedName>
</protein>
<feature type="transmembrane region" description="Helical" evidence="5">
    <location>
        <begin position="42"/>
        <end position="67"/>
    </location>
</feature>
<evidence type="ECO:0000256" key="1">
    <source>
        <dbReference type="ARBA" id="ARBA00004141"/>
    </source>
</evidence>
<organism evidence="6">
    <name type="scientific">bioreactor metagenome</name>
    <dbReference type="NCBI Taxonomy" id="1076179"/>
    <lineage>
        <taxon>unclassified sequences</taxon>
        <taxon>metagenomes</taxon>
        <taxon>ecological metagenomes</taxon>
    </lineage>
</organism>
<comment type="caution">
    <text evidence="6">The sequence shown here is derived from an EMBL/GenBank/DDBJ whole genome shotgun (WGS) entry which is preliminary data.</text>
</comment>
<keyword evidence="4 5" id="KW-0472">Membrane</keyword>
<feature type="transmembrane region" description="Helical" evidence="5">
    <location>
        <begin position="380"/>
        <end position="402"/>
    </location>
</feature>
<keyword evidence="3 5" id="KW-1133">Transmembrane helix</keyword>
<evidence type="ECO:0000313" key="6">
    <source>
        <dbReference type="EMBL" id="MPM05870.1"/>
    </source>
</evidence>
<dbReference type="PANTHER" id="PTHR43424:SF1">
    <property type="entry name" value="LOCUS PUTATIVE PROTEIN 1-RELATED"/>
    <property type="match status" value="1"/>
</dbReference>
<gene>
    <name evidence="6" type="ORF">SDC9_52165</name>
</gene>
<name>A0A644WPX7_9ZZZZ</name>
<feature type="transmembrane region" description="Helical" evidence="5">
    <location>
        <begin position="112"/>
        <end position="131"/>
    </location>
</feature>
<reference evidence="6" key="1">
    <citation type="submission" date="2019-08" db="EMBL/GenBank/DDBJ databases">
        <authorList>
            <person name="Kucharzyk K."/>
            <person name="Murdoch R.W."/>
            <person name="Higgins S."/>
            <person name="Loffler F."/>
        </authorList>
    </citation>
    <scope>NUCLEOTIDE SEQUENCE</scope>
</reference>
<feature type="transmembrane region" description="Helical" evidence="5">
    <location>
        <begin position="292"/>
        <end position="316"/>
    </location>
</feature>
<comment type="subcellular location">
    <subcellularLocation>
        <location evidence="1">Membrane</location>
        <topology evidence="1">Multi-pass membrane protein</topology>
    </subcellularLocation>
</comment>
<evidence type="ECO:0000256" key="5">
    <source>
        <dbReference type="SAM" id="Phobius"/>
    </source>
</evidence>
<dbReference type="InterPro" id="IPR002797">
    <property type="entry name" value="Polysacc_synth"/>
</dbReference>
<dbReference type="PANTHER" id="PTHR43424">
    <property type="entry name" value="LOCUS PUTATIVE PROTEIN 1-RELATED"/>
    <property type="match status" value="1"/>
</dbReference>
<dbReference type="CDD" id="cd13128">
    <property type="entry name" value="MATE_Wzx_like"/>
    <property type="match status" value="1"/>
</dbReference>
<evidence type="ECO:0000256" key="2">
    <source>
        <dbReference type="ARBA" id="ARBA00022692"/>
    </source>
</evidence>
<feature type="transmembrane region" description="Helical" evidence="5">
    <location>
        <begin position="249"/>
        <end position="271"/>
    </location>
</feature>
<proteinExistence type="predicted"/>
<evidence type="ECO:0000256" key="4">
    <source>
        <dbReference type="ARBA" id="ARBA00023136"/>
    </source>
</evidence>
<evidence type="ECO:0000256" key="3">
    <source>
        <dbReference type="ARBA" id="ARBA00022989"/>
    </source>
</evidence>
<feature type="transmembrane region" description="Helical" evidence="5">
    <location>
        <begin position="354"/>
        <end position="374"/>
    </location>
</feature>
<dbReference type="EMBL" id="VSSQ01001173">
    <property type="protein sequence ID" value="MPM05870.1"/>
    <property type="molecule type" value="Genomic_DNA"/>
</dbReference>
<dbReference type="Pfam" id="PF01943">
    <property type="entry name" value="Polysacc_synt"/>
    <property type="match status" value="1"/>
</dbReference>
<feature type="transmembrane region" description="Helical" evidence="5">
    <location>
        <begin position="322"/>
        <end position="342"/>
    </location>
</feature>
<accession>A0A644WPX7</accession>